<comment type="caution">
    <text evidence="3">The sequence shown here is derived from an EMBL/GenBank/DDBJ whole genome shotgun (WGS) entry which is preliminary data.</text>
</comment>
<sequence>MVKEYKAIKENDDPGAFVLPFRLEGRYDTHALVDTGSNISIIPYRIFEKPGREQVKLVHHNVCMLNHSEAELMGMLKDVLCQVGVTMVIAEFLVLDMPVDCNVPIIIGRRFLHTCGGIINTLKDTTSTFDGVCHQKFYVAKIKNDSDDDEEYYLKRD</sequence>
<reference evidence="3" key="1">
    <citation type="journal article" date="2022" name="Int. J. Mol. Sci.">
        <title>Draft Genome of Tanacetum Coccineum: Genomic Comparison of Closely Related Tanacetum-Family Plants.</title>
        <authorList>
            <person name="Yamashiro T."/>
            <person name="Shiraishi A."/>
            <person name="Nakayama K."/>
            <person name="Satake H."/>
        </authorList>
    </citation>
    <scope>NUCLEOTIDE SEQUENCE</scope>
</reference>
<organism evidence="3 4">
    <name type="scientific">Tanacetum coccineum</name>
    <dbReference type="NCBI Taxonomy" id="301880"/>
    <lineage>
        <taxon>Eukaryota</taxon>
        <taxon>Viridiplantae</taxon>
        <taxon>Streptophyta</taxon>
        <taxon>Embryophyta</taxon>
        <taxon>Tracheophyta</taxon>
        <taxon>Spermatophyta</taxon>
        <taxon>Magnoliopsida</taxon>
        <taxon>eudicotyledons</taxon>
        <taxon>Gunneridae</taxon>
        <taxon>Pentapetalae</taxon>
        <taxon>asterids</taxon>
        <taxon>campanulids</taxon>
        <taxon>Asterales</taxon>
        <taxon>Asteraceae</taxon>
        <taxon>Asteroideae</taxon>
        <taxon>Anthemideae</taxon>
        <taxon>Anthemidinae</taxon>
        <taxon>Tanacetum</taxon>
    </lineage>
</organism>
<proteinExistence type="predicted"/>
<dbReference type="InterPro" id="IPR001969">
    <property type="entry name" value="Aspartic_peptidase_AS"/>
</dbReference>
<dbReference type="PROSITE" id="PS00141">
    <property type="entry name" value="ASP_PROTEASE"/>
    <property type="match status" value="1"/>
</dbReference>
<evidence type="ECO:0000259" key="2">
    <source>
        <dbReference type="Pfam" id="PF00077"/>
    </source>
</evidence>
<evidence type="ECO:0000313" key="4">
    <source>
        <dbReference type="Proteomes" id="UP001151760"/>
    </source>
</evidence>
<gene>
    <name evidence="3" type="ORF">Tco_0937003</name>
</gene>
<evidence type="ECO:0000256" key="1">
    <source>
        <dbReference type="ARBA" id="ARBA00022801"/>
    </source>
</evidence>
<dbReference type="SUPFAM" id="SSF50630">
    <property type="entry name" value="Acid proteases"/>
    <property type="match status" value="1"/>
</dbReference>
<accession>A0ABQ5DFS2</accession>
<evidence type="ECO:0000313" key="3">
    <source>
        <dbReference type="EMBL" id="GJT37138.1"/>
    </source>
</evidence>
<dbReference type="Gene3D" id="2.40.70.10">
    <property type="entry name" value="Acid Proteases"/>
    <property type="match status" value="1"/>
</dbReference>
<dbReference type="CDD" id="cd00303">
    <property type="entry name" value="retropepsin_like"/>
    <property type="match status" value="1"/>
</dbReference>
<feature type="domain" description="Retropepsins" evidence="2">
    <location>
        <begin position="22"/>
        <end position="119"/>
    </location>
</feature>
<keyword evidence="1" id="KW-0378">Hydrolase</keyword>
<dbReference type="InterPro" id="IPR021109">
    <property type="entry name" value="Peptidase_aspartic_dom_sf"/>
</dbReference>
<protein>
    <submittedName>
        <fullName evidence="3">Mutator type transposase</fullName>
    </submittedName>
</protein>
<reference evidence="3" key="2">
    <citation type="submission" date="2022-01" db="EMBL/GenBank/DDBJ databases">
        <authorList>
            <person name="Yamashiro T."/>
            <person name="Shiraishi A."/>
            <person name="Satake H."/>
            <person name="Nakayama K."/>
        </authorList>
    </citation>
    <scope>NUCLEOTIDE SEQUENCE</scope>
</reference>
<dbReference type="PANTHER" id="PTHR33067:SF31">
    <property type="entry name" value="RNA-DIRECTED DNA POLYMERASE"/>
    <property type="match status" value="1"/>
</dbReference>
<keyword evidence="4" id="KW-1185">Reference proteome</keyword>
<dbReference type="PANTHER" id="PTHR33067">
    <property type="entry name" value="RNA-DIRECTED DNA POLYMERASE-RELATED"/>
    <property type="match status" value="1"/>
</dbReference>
<name>A0ABQ5DFS2_9ASTR</name>
<dbReference type="InterPro" id="IPR018061">
    <property type="entry name" value="Retropepsins"/>
</dbReference>
<dbReference type="EMBL" id="BQNB010015198">
    <property type="protein sequence ID" value="GJT37138.1"/>
    <property type="molecule type" value="Genomic_DNA"/>
</dbReference>
<dbReference type="Proteomes" id="UP001151760">
    <property type="component" value="Unassembled WGS sequence"/>
</dbReference>
<dbReference type="Pfam" id="PF00077">
    <property type="entry name" value="RVP"/>
    <property type="match status" value="1"/>
</dbReference>